<gene>
    <name evidence="1" type="ORF">NITFAB_1522</name>
</gene>
<dbReference type="SUPFAM" id="SSF53756">
    <property type="entry name" value="UDP-Glycosyltransferase/glycogen phosphorylase"/>
    <property type="match status" value="1"/>
</dbReference>
<proteinExistence type="predicted"/>
<dbReference type="AlphaFoldDB" id="A0A2X0R7F6"/>
<name>A0A2X0R7F6_9PROT</name>
<evidence type="ECO:0000313" key="1">
    <source>
        <dbReference type="EMBL" id="SPS05932.1"/>
    </source>
</evidence>
<organism evidence="1">
    <name type="scientific">Candidatus Nitrotoga fabula</name>
    <dbReference type="NCBI Taxonomy" id="2182327"/>
    <lineage>
        <taxon>Bacteria</taxon>
        <taxon>Pseudomonadati</taxon>
        <taxon>Pseudomonadota</taxon>
        <taxon>Betaproteobacteria</taxon>
        <taxon>Nitrosomonadales</taxon>
        <taxon>Gallionellaceae</taxon>
        <taxon>Candidatus Nitrotoga</taxon>
    </lineage>
</organism>
<protein>
    <submittedName>
        <fullName evidence="1">Uncharacterized protein</fullName>
    </submittedName>
</protein>
<sequence>MAINFIFHNKNHVRLAAEAIVWLQARGHEIHLFDLELLNIYQGAKEEAIKYSLPPVDAITTMGQYIKKGDLIVVCNDWDKTEYLNILAWLRRFGTLLVGMVEGCLWNQANRYRRCDYVLSFSPSTKTDFKKRRFLKKTFVVGSPVIESSLQQTKDHAARKNFVLVNYTIPSDDFPRKVDETWLNRVIEACEKLSLPFIVSKHPTKPVPQGVEISTQDFSTLIPQASVLITPSSTVVFEALAHGIPVVLYKSSDQPLQEFSQPKGAYEIIDHYLDLPPAILRAVASRASFKVQAMDFVREQISIDPDEPAWMRTGKALEEIAQNLSGMEVLNRGRLDFFPVWNFQHNTGLYEEDALVCKPGRDEKGHCLFGLNYVIRKNGYYRVTLEMTVDEFYTPGVVCTLDVYENALEKRILAMQEIQCDRAGGKREEDCLLQFAAEMGFRIEVRLFWHGSGKVTVRGIYLEEIPAPNSGRLL</sequence>
<accession>A0A2X0R7F6</accession>
<dbReference type="EMBL" id="LS423452">
    <property type="protein sequence ID" value="SPS05932.1"/>
    <property type="molecule type" value="Genomic_DNA"/>
</dbReference>
<reference evidence="1" key="1">
    <citation type="submission" date="2018-05" db="EMBL/GenBank/DDBJ databases">
        <authorList>
            <person name="Lanie J.A."/>
            <person name="Ng W.-L."/>
            <person name="Kazmierczak K.M."/>
            <person name="Andrzejewski T.M."/>
            <person name="Davidsen T.M."/>
            <person name="Wayne K.J."/>
            <person name="Tettelin H."/>
            <person name="Glass J.I."/>
            <person name="Rusch D."/>
            <person name="Podicherti R."/>
            <person name="Tsui H.-C.T."/>
            <person name="Winkler M.E."/>
        </authorList>
    </citation>
    <scope>NUCLEOTIDE SEQUENCE</scope>
    <source>
        <strain evidence="1">KNB</strain>
    </source>
</reference>